<accession>A0A8J3BI95</accession>
<dbReference type="InterPro" id="IPR000847">
    <property type="entry name" value="LysR_HTH_N"/>
</dbReference>
<dbReference type="InterPro" id="IPR036388">
    <property type="entry name" value="WH-like_DNA-bd_sf"/>
</dbReference>
<dbReference type="SUPFAM" id="SSF46785">
    <property type="entry name" value="Winged helix' DNA-binding domain"/>
    <property type="match status" value="1"/>
</dbReference>
<reference evidence="7" key="1">
    <citation type="journal article" date="2014" name="Int. J. Syst. Evol. Microbiol.">
        <title>Complete genome sequence of Corynebacterium casei LMG S-19264T (=DSM 44701T), isolated from a smear-ripened cheese.</title>
        <authorList>
            <consortium name="US DOE Joint Genome Institute (JGI-PGF)"/>
            <person name="Walter F."/>
            <person name="Albersmeier A."/>
            <person name="Kalinowski J."/>
            <person name="Ruckert C."/>
        </authorList>
    </citation>
    <scope>NUCLEOTIDE SEQUENCE</scope>
    <source>
        <strain evidence="7">JCM 3090</strain>
    </source>
</reference>
<dbReference type="Gene3D" id="1.10.10.10">
    <property type="entry name" value="Winged helix-like DNA-binding domain superfamily/Winged helix DNA-binding domain"/>
    <property type="match status" value="1"/>
</dbReference>
<dbReference type="EMBL" id="BMQB01000014">
    <property type="protein sequence ID" value="GGK10366.1"/>
    <property type="molecule type" value="Genomic_DNA"/>
</dbReference>
<dbReference type="Pfam" id="PF03466">
    <property type="entry name" value="LysR_substrate"/>
    <property type="match status" value="1"/>
</dbReference>
<organism evidence="7 8">
    <name type="scientific">Pilimelia anulata</name>
    <dbReference type="NCBI Taxonomy" id="53371"/>
    <lineage>
        <taxon>Bacteria</taxon>
        <taxon>Bacillati</taxon>
        <taxon>Actinomycetota</taxon>
        <taxon>Actinomycetes</taxon>
        <taxon>Micromonosporales</taxon>
        <taxon>Micromonosporaceae</taxon>
        <taxon>Pilimelia</taxon>
    </lineage>
</organism>
<dbReference type="Pfam" id="PF00126">
    <property type="entry name" value="HTH_1"/>
    <property type="match status" value="1"/>
</dbReference>
<dbReference type="GO" id="GO:0003677">
    <property type="term" value="F:DNA binding"/>
    <property type="evidence" value="ECO:0007669"/>
    <property type="project" value="UniProtKB-KW"/>
</dbReference>
<evidence type="ECO:0000256" key="3">
    <source>
        <dbReference type="ARBA" id="ARBA00023125"/>
    </source>
</evidence>
<evidence type="ECO:0000256" key="5">
    <source>
        <dbReference type="SAM" id="Coils"/>
    </source>
</evidence>
<keyword evidence="3" id="KW-0238">DNA-binding</keyword>
<name>A0A8J3BI95_9ACTN</name>
<evidence type="ECO:0000256" key="1">
    <source>
        <dbReference type="ARBA" id="ARBA00009437"/>
    </source>
</evidence>
<dbReference type="SUPFAM" id="SSF53850">
    <property type="entry name" value="Periplasmic binding protein-like II"/>
    <property type="match status" value="1"/>
</dbReference>
<protein>
    <submittedName>
        <fullName evidence="7">LysR family transcriptional regulator</fullName>
    </submittedName>
</protein>
<evidence type="ECO:0000259" key="6">
    <source>
        <dbReference type="PROSITE" id="PS50931"/>
    </source>
</evidence>
<gene>
    <name evidence="7" type="ORF">GCM10010123_45440</name>
</gene>
<keyword evidence="4" id="KW-0804">Transcription</keyword>
<feature type="coiled-coil region" evidence="5">
    <location>
        <begin position="275"/>
        <end position="302"/>
    </location>
</feature>
<comment type="similarity">
    <text evidence="1">Belongs to the LysR transcriptional regulatory family.</text>
</comment>
<sequence length="319" mass="33752">MELDFRHLRLVRAVARCGSLTAAAAVLGMAQPSASTALCRAERIVGGKLFHRTIDGLVATELGATVAAHALTILGALEQFEESARKNHGRSARATVRVGATPGPLAAVLPRIIDLALGAVSDVRIGFNGRYWLNLLVAGHLDAALVVDFPAAELSSPHTVRRVVAVEPVFVGLPERHRLADRAQIDLRELAGEVFAEMSDAGPSIQSHLAAACAGAGFTPATAILDLNDVHCLAQRPRTVLLMKPTSQPPPGMVAVPLAGTPLHMVTSLHAPVGRSAVTEQVEQLAAELVRAQRQIVAANGVYHAWQQRRHGRELLAAP</sequence>
<keyword evidence="8" id="KW-1185">Reference proteome</keyword>
<evidence type="ECO:0000256" key="4">
    <source>
        <dbReference type="ARBA" id="ARBA00023163"/>
    </source>
</evidence>
<reference evidence="7" key="2">
    <citation type="submission" date="2020-09" db="EMBL/GenBank/DDBJ databases">
        <authorList>
            <person name="Sun Q."/>
            <person name="Ohkuma M."/>
        </authorList>
    </citation>
    <scope>NUCLEOTIDE SEQUENCE</scope>
    <source>
        <strain evidence="7">JCM 3090</strain>
    </source>
</reference>
<comment type="caution">
    <text evidence="7">The sequence shown here is derived from an EMBL/GenBank/DDBJ whole genome shotgun (WGS) entry which is preliminary data.</text>
</comment>
<keyword evidence="2" id="KW-0805">Transcription regulation</keyword>
<dbReference type="AlphaFoldDB" id="A0A8J3BI95"/>
<dbReference type="PANTHER" id="PTHR30346:SF30">
    <property type="entry name" value="SMALL NEUTRAL PROTEASE REGULATORY PROTEIN"/>
    <property type="match status" value="1"/>
</dbReference>
<dbReference type="GO" id="GO:0032993">
    <property type="term" value="C:protein-DNA complex"/>
    <property type="evidence" value="ECO:0007669"/>
    <property type="project" value="TreeGrafter"/>
</dbReference>
<dbReference type="Proteomes" id="UP000649739">
    <property type="component" value="Unassembled WGS sequence"/>
</dbReference>
<dbReference type="Gene3D" id="3.40.190.10">
    <property type="entry name" value="Periplasmic binding protein-like II"/>
    <property type="match status" value="2"/>
</dbReference>
<evidence type="ECO:0000313" key="8">
    <source>
        <dbReference type="Proteomes" id="UP000649739"/>
    </source>
</evidence>
<dbReference type="InterPro" id="IPR036390">
    <property type="entry name" value="WH_DNA-bd_sf"/>
</dbReference>
<dbReference type="PANTHER" id="PTHR30346">
    <property type="entry name" value="TRANSCRIPTIONAL DUAL REGULATOR HCAR-RELATED"/>
    <property type="match status" value="1"/>
</dbReference>
<dbReference type="InterPro" id="IPR005119">
    <property type="entry name" value="LysR_subst-bd"/>
</dbReference>
<keyword evidence="5" id="KW-0175">Coiled coil</keyword>
<proteinExistence type="inferred from homology"/>
<evidence type="ECO:0000256" key="2">
    <source>
        <dbReference type="ARBA" id="ARBA00023015"/>
    </source>
</evidence>
<dbReference type="PROSITE" id="PS50931">
    <property type="entry name" value="HTH_LYSR"/>
    <property type="match status" value="1"/>
</dbReference>
<evidence type="ECO:0000313" key="7">
    <source>
        <dbReference type="EMBL" id="GGK10366.1"/>
    </source>
</evidence>
<feature type="domain" description="HTH lysR-type" evidence="6">
    <location>
        <begin position="3"/>
        <end position="60"/>
    </location>
</feature>
<dbReference type="GO" id="GO:0003700">
    <property type="term" value="F:DNA-binding transcription factor activity"/>
    <property type="evidence" value="ECO:0007669"/>
    <property type="project" value="InterPro"/>
</dbReference>
<dbReference type="RefSeq" id="WP_189172255.1">
    <property type="nucleotide sequence ID" value="NZ_BMQB01000014.1"/>
</dbReference>